<dbReference type="Gene3D" id="1.20.1290.10">
    <property type="entry name" value="AhpD-like"/>
    <property type="match status" value="1"/>
</dbReference>
<dbReference type="AlphaFoldDB" id="A0A8H4RUV3"/>
<evidence type="ECO:0008006" key="3">
    <source>
        <dbReference type="Google" id="ProtNLM"/>
    </source>
</evidence>
<comment type="caution">
    <text evidence="1">The sequence shown here is derived from an EMBL/GenBank/DDBJ whole genome shotgun (WGS) entry which is preliminary data.</text>
</comment>
<accession>A0A8H4RUV3</accession>
<evidence type="ECO:0000313" key="2">
    <source>
        <dbReference type="Proteomes" id="UP000566819"/>
    </source>
</evidence>
<gene>
    <name evidence="1" type="ORF">G7Y89_g1664</name>
</gene>
<proteinExistence type="predicted"/>
<keyword evidence="2" id="KW-1185">Reference proteome</keyword>
<protein>
    <recommendedName>
        <fullName evidence="3">Carboxymuconolactone decarboxylase-like domain-containing protein</fullName>
    </recommendedName>
</protein>
<name>A0A8H4RUV3_9HELO</name>
<dbReference type="InterPro" id="IPR052999">
    <property type="entry name" value="PTS1_Protein"/>
</dbReference>
<organism evidence="1 2">
    <name type="scientific">Cudoniella acicularis</name>
    <dbReference type="NCBI Taxonomy" id="354080"/>
    <lineage>
        <taxon>Eukaryota</taxon>
        <taxon>Fungi</taxon>
        <taxon>Dikarya</taxon>
        <taxon>Ascomycota</taxon>
        <taxon>Pezizomycotina</taxon>
        <taxon>Leotiomycetes</taxon>
        <taxon>Helotiales</taxon>
        <taxon>Tricladiaceae</taxon>
        <taxon>Cudoniella</taxon>
    </lineage>
</organism>
<evidence type="ECO:0000313" key="1">
    <source>
        <dbReference type="EMBL" id="KAF4636424.1"/>
    </source>
</evidence>
<dbReference type="InterPro" id="IPR029032">
    <property type="entry name" value="AhpD-like"/>
</dbReference>
<dbReference type="Proteomes" id="UP000566819">
    <property type="component" value="Unassembled WGS sequence"/>
</dbReference>
<sequence length="272" mass="30097">MQIFLIRFLIIKMAPGKDLNPEFAAQIEQDSIKFIQELASKPENQKPSSSWYIIAACGFAASGQGPLVAEVYKAAIAQHSSDDEARRLILRRIKVESLITSSFIFGVPRLLNAFFPLIHALPSPHLNDNTTLRSYSQTPSFSSVSQRGEVYMRVVFGSGDLDTFLQTMEEYWPDLKNLIVNDVYGMYQAEVSILGKIETSMINIASLVPMDCPAEVGWHMRGLVNNGGSVGEVETAFGIARGVVDVCRVGLKKKLPKIEDVVGKERLISREG</sequence>
<dbReference type="SUPFAM" id="SSF69118">
    <property type="entry name" value="AhpD-like"/>
    <property type="match status" value="1"/>
</dbReference>
<dbReference type="PANTHER" id="PTHR28180">
    <property type="entry name" value="CONSERVED MITOCHONDRIAL PROTEIN-RELATED"/>
    <property type="match status" value="1"/>
</dbReference>
<dbReference type="OrthoDB" id="5537330at2759"/>
<dbReference type="EMBL" id="JAAMPI010000067">
    <property type="protein sequence ID" value="KAF4636424.1"/>
    <property type="molecule type" value="Genomic_DNA"/>
</dbReference>
<reference evidence="1 2" key="1">
    <citation type="submission" date="2020-03" db="EMBL/GenBank/DDBJ databases">
        <title>Draft Genome Sequence of Cudoniella acicularis.</title>
        <authorList>
            <person name="Buettner E."/>
            <person name="Kellner H."/>
        </authorList>
    </citation>
    <scope>NUCLEOTIDE SEQUENCE [LARGE SCALE GENOMIC DNA]</scope>
    <source>
        <strain evidence="1 2">DSM 108380</strain>
    </source>
</reference>